<accession>A0AAD4R8B2</accession>
<protein>
    <submittedName>
        <fullName evidence="3">Ground-like domain-containing protein</fullName>
    </submittedName>
</protein>
<feature type="region of interest" description="Disordered" evidence="1">
    <location>
        <begin position="103"/>
        <end position="133"/>
    </location>
</feature>
<dbReference type="PANTHER" id="PTHR31967">
    <property type="entry name" value="GROUNDHOG (HEDGEHOG-LIKE FAMILY)-RELATED"/>
    <property type="match status" value="1"/>
</dbReference>
<proteinExistence type="predicted"/>
<name>A0AAD4R8B2_9BILA</name>
<evidence type="ECO:0000259" key="2">
    <source>
        <dbReference type="Pfam" id="PF04155"/>
    </source>
</evidence>
<dbReference type="EMBL" id="JAKKPZ010000003">
    <property type="protein sequence ID" value="KAI1723622.1"/>
    <property type="molecule type" value="Genomic_DNA"/>
</dbReference>
<sequence length="223" mass="24702">MCIANSEECGAGAGGGGGASFAAPAASQPSAYDQVPVLQQPETFLPQQPQPVPQTELAEATSFRQSDPYPLRECYTDDSNYMCCNNVLESLIKDTYQDLAAESRRRRQLDQTSNDVQTNDGTFLTNRAPPDGEPNLQSMADQLQGRAEQHFNTTFEVIVGTGDYASKSHFLENYICKVRRSRRFILAYGTPKSELEPTIANGMVGPLHINGFFSSKHRVWLWK</sequence>
<evidence type="ECO:0000313" key="4">
    <source>
        <dbReference type="Proteomes" id="UP001201812"/>
    </source>
</evidence>
<evidence type="ECO:0000313" key="3">
    <source>
        <dbReference type="EMBL" id="KAI1723622.1"/>
    </source>
</evidence>
<dbReference type="Pfam" id="PF04155">
    <property type="entry name" value="Ground-like"/>
    <property type="match status" value="1"/>
</dbReference>
<evidence type="ECO:0000256" key="1">
    <source>
        <dbReference type="SAM" id="MobiDB-lite"/>
    </source>
</evidence>
<gene>
    <name evidence="3" type="ORF">DdX_03786</name>
</gene>
<dbReference type="InterPro" id="IPR007284">
    <property type="entry name" value="Ground-like_dom"/>
</dbReference>
<feature type="domain" description="Ground-like" evidence="2">
    <location>
        <begin position="81"/>
        <end position="188"/>
    </location>
</feature>
<feature type="compositionally biased region" description="Polar residues" evidence="1">
    <location>
        <begin position="110"/>
        <end position="125"/>
    </location>
</feature>
<reference evidence="3" key="1">
    <citation type="submission" date="2022-01" db="EMBL/GenBank/DDBJ databases">
        <title>Genome Sequence Resource for Two Populations of Ditylenchus destructor, the Migratory Endoparasitic Phytonematode.</title>
        <authorList>
            <person name="Zhang H."/>
            <person name="Lin R."/>
            <person name="Xie B."/>
        </authorList>
    </citation>
    <scope>NUCLEOTIDE SEQUENCE</scope>
    <source>
        <strain evidence="3">BazhouSP</strain>
    </source>
</reference>
<dbReference type="Proteomes" id="UP001201812">
    <property type="component" value="Unassembled WGS sequence"/>
</dbReference>
<feature type="region of interest" description="Disordered" evidence="1">
    <location>
        <begin position="10"/>
        <end position="70"/>
    </location>
</feature>
<feature type="compositionally biased region" description="Low complexity" evidence="1">
    <location>
        <begin position="20"/>
        <end position="31"/>
    </location>
</feature>
<dbReference type="AlphaFoldDB" id="A0AAD4R8B2"/>
<keyword evidence="4" id="KW-1185">Reference proteome</keyword>
<comment type="caution">
    <text evidence="3">The sequence shown here is derived from an EMBL/GenBank/DDBJ whole genome shotgun (WGS) entry which is preliminary data.</text>
</comment>
<organism evidence="3 4">
    <name type="scientific">Ditylenchus destructor</name>
    <dbReference type="NCBI Taxonomy" id="166010"/>
    <lineage>
        <taxon>Eukaryota</taxon>
        <taxon>Metazoa</taxon>
        <taxon>Ecdysozoa</taxon>
        <taxon>Nematoda</taxon>
        <taxon>Chromadorea</taxon>
        <taxon>Rhabditida</taxon>
        <taxon>Tylenchina</taxon>
        <taxon>Tylenchomorpha</taxon>
        <taxon>Sphaerularioidea</taxon>
        <taxon>Anguinidae</taxon>
        <taxon>Anguininae</taxon>
        <taxon>Ditylenchus</taxon>
    </lineage>
</organism>
<dbReference type="PANTHER" id="PTHR31967:SF20">
    <property type="entry name" value="GROUND-LIKE DOMAIN-CONTAINING PROTEIN"/>
    <property type="match status" value="1"/>
</dbReference>